<comment type="function">
    <text evidence="9">Catalyzes the ATP-dependent phosphorylation of 3-oxo-tetronate to 3-oxo-tetronate 4-phosphate.</text>
</comment>
<dbReference type="InterPro" id="IPR010737">
    <property type="entry name" value="4-carb_acid_sugar_kinase_N"/>
</dbReference>
<evidence type="ECO:0000256" key="9">
    <source>
        <dbReference type="ARBA" id="ARBA00037335"/>
    </source>
</evidence>
<organism evidence="15 16">
    <name type="scientific">Glaciimonas immobilis</name>
    <dbReference type="NCBI Taxonomy" id="728004"/>
    <lineage>
        <taxon>Bacteria</taxon>
        <taxon>Pseudomonadati</taxon>
        <taxon>Pseudomonadota</taxon>
        <taxon>Betaproteobacteria</taxon>
        <taxon>Burkholderiales</taxon>
        <taxon>Oxalobacteraceae</taxon>
        <taxon>Glaciimonas</taxon>
    </lineage>
</organism>
<keyword evidence="2" id="KW-0808">Transferase</keyword>
<name>A0A840RW69_9BURK</name>
<dbReference type="InterPro" id="IPR031475">
    <property type="entry name" value="NBD_C"/>
</dbReference>
<keyword evidence="3" id="KW-0547">Nucleotide-binding</keyword>
<feature type="domain" description="Four-carbon acid sugar kinase N-terminal" evidence="13">
    <location>
        <begin position="15"/>
        <end position="238"/>
    </location>
</feature>
<dbReference type="Gene3D" id="3.40.50.10840">
    <property type="entry name" value="Putative sugar-binding, N-terminal domain"/>
    <property type="match status" value="1"/>
</dbReference>
<dbReference type="Proteomes" id="UP000571084">
    <property type="component" value="Unassembled WGS sequence"/>
</dbReference>
<dbReference type="Pfam" id="PF17042">
    <property type="entry name" value="NBD_C"/>
    <property type="match status" value="1"/>
</dbReference>
<evidence type="ECO:0000256" key="11">
    <source>
        <dbReference type="ARBA" id="ARBA00039461"/>
    </source>
</evidence>
<evidence type="ECO:0000256" key="7">
    <source>
        <dbReference type="ARBA" id="ARBA00035898"/>
    </source>
</evidence>
<evidence type="ECO:0000256" key="3">
    <source>
        <dbReference type="ARBA" id="ARBA00022741"/>
    </source>
</evidence>
<dbReference type="InterPro" id="IPR042213">
    <property type="entry name" value="NBD_C_sf"/>
</dbReference>
<feature type="domain" description="Four-carbon acid sugar kinase nucleotide binding" evidence="14">
    <location>
        <begin position="268"/>
        <end position="424"/>
    </location>
</feature>
<evidence type="ECO:0000256" key="2">
    <source>
        <dbReference type="ARBA" id="ARBA00022679"/>
    </source>
</evidence>
<dbReference type="Pfam" id="PF07005">
    <property type="entry name" value="SBD_N"/>
    <property type="match status" value="1"/>
</dbReference>
<sequence length="445" mass="46070">MSHSSKSPNASGPLLGCIADDFTGATDLANMLVREGMRTVQTIGLPEVAPTGVDAIVVALKSRTVPAAQAVAESLAALAWLQQQGCRQFFFKYCSTFDSTAAGNIGQVTDALLDALGADFTIACPVFPETGRTLYRGHLFINNQLLNESGMQNHPLTPMTDANLVRVLQQQTAGKVGLIAYPIVAQGAQAIRAETAVLRQQGARMAIVDALTNADLYAIGAACADLPLVTGGSGIALGLPANFIRAGLLNTSQDSQASALPAIDGWSAVLAGSASLATNAQVAHWNQKRPSFCIDALAVARGEPVVANALAFAHQHLAVQAPLIYATTSSEQVKQVQAALGVERAGALVEDTLAEIARGLFKLGVRRFVVAGGETSGAVVKALHVTALRIGKQIDPGVPATASIGDVPLALALKSGNFGAVDFFEKALGQLGDQRIEMSDGTIGL</sequence>
<dbReference type="InterPro" id="IPR050007">
    <property type="entry name" value="OtnK"/>
</dbReference>
<keyword evidence="6" id="KW-0119">Carbohydrate metabolism</keyword>
<evidence type="ECO:0000256" key="8">
    <source>
        <dbReference type="ARBA" id="ARBA00036346"/>
    </source>
</evidence>
<evidence type="ECO:0000313" key="16">
    <source>
        <dbReference type="Proteomes" id="UP000571084"/>
    </source>
</evidence>
<keyword evidence="5" id="KW-0067">ATP-binding</keyword>
<accession>A0A840RW69</accession>
<comment type="similarity">
    <text evidence="1">Belongs to the four-carbon acid sugar kinase family.</text>
</comment>
<evidence type="ECO:0000256" key="10">
    <source>
        <dbReference type="ARBA" id="ARBA00039095"/>
    </source>
</evidence>
<dbReference type="InterPro" id="IPR037051">
    <property type="entry name" value="4-carb_acid_sugar_kinase_N_sf"/>
</dbReference>
<evidence type="ECO:0000256" key="4">
    <source>
        <dbReference type="ARBA" id="ARBA00022777"/>
    </source>
</evidence>
<keyword evidence="16" id="KW-1185">Reference proteome</keyword>
<evidence type="ECO:0000259" key="14">
    <source>
        <dbReference type="Pfam" id="PF17042"/>
    </source>
</evidence>
<keyword evidence="4" id="KW-0418">Kinase</keyword>
<dbReference type="RefSeq" id="WP_168055822.1">
    <property type="nucleotide sequence ID" value="NZ_JAAOZT010000007.1"/>
</dbReference>
<evidence type="ECO:0000256" key="6">
    <source>
        <dbReference type="ARBA" id="ARBA00023277"/>
    </source>
</evidence>
<dbReference type="EC" id="2.7.1.217" evidence="10"/>
<dbReference type="GO" id="GO:0016301">
    <property type="term" value="F:kinase activity"/>
    <property type="evidence" value="ECO:0007669"/>
    <property type="project" value="UniProtKB-KW"/>
</dbReference>
<evidence type="ECO:0000259" key="13">
    <source>
        <dbReference type="Pfam" id="PF07005"/>
    </source>
</evidence>
<comment type="catalytic activity">
    <reaction evidence="7">
        <text>3-dehydro-L-erythronate + ATP = 3-dehydro-4-O-phospho-L-erythronate + ADP + H(+)</text>
        <dbReference type="Rhea" id="RHEA:52552"/>
        <dbReference type="ChEBI" id="CHEBI:15378"/>
        <dbReference type="ChEBI" id="CHEBI:30616"/>
        <dbReference type="ChEBI" id="CHEBI:136592"/>
        <dbReference type="ChEBI" id="CHEBI:136670"/>
        <dbReference type="ChEBI" id="CHEBI:456216"/>
        <dbReference type="EC" id="2.7.1.217"/>
    </reaction>
</comment>
<protein>
    <recommendedName>
        <fullName evidence="11">3-oxo-tetronate kinase</fullName>
        <ecNumber evidence="10">2.7.1.217</ecNumber>
    </recommendedName>
    <alternativeName>
        <fullName evidence="12">3-dehydrotetronate 4-kinase</fullName>
    </alternativeName>
</protein>
<dbReference type="NCBIfam" id="NF043035">
    <property type="entry name" value="OxoTetrKin"/>
    <property type="match status" value="1"/>
</dbReference>
<comment type="caution">
    <text evidence="15">The sequence shown here is derived from an EMBL/GenBank/DDBJ whole genome shotgun (WGS) entry which is preliminary data.</text>
</comment>
<evidence type="ECO:0000256" key="1">
    <source>
        <dbReference type="ARBA" id="ARBA00005715"/>
    </source>
</evidence>
<evidence type="ECO:0000256" key="12">
    <source>
        <dbReference type="ARBA" id="ARBA00041377"/>
    </source>
</evidence>
<dbReference type="Gene3D" id="3.40.980.20">
    <property type="entry name" value="Four-carbon acid sugar kinase, nucleotide binding domain"/>
    <property type="match status" value="1"/>
</dbReference>
<dbReference type="SUPFAM" id="SSF142764">
    <property type="entry name" value="YgbK-like"/>
    <property type="match status" value="1"/>
</dbReference>
<evidence type="ECO:0000256" key="5">
    <source>
        <dbReference type="ARBA" id="ARBA00022840"/>
    </source>
</evidence>
<proteinExistence type="inferred from homology"/>
<evidence type="ECO:0000313" key="15">
    <source>
        <dbReference type="EMBL" id="MBB5200710.1"/>
    </source>
</evidence>
<gene>
    <name evidence="15" type="ORF">HNR39_002552</name>
</gene>
<dbReference type="AlphaFoldDB" id="A0A840RW69"/>
<dbReference type="EMBL" id="JACHHQ010000005">
    <property type="protein sequence ID" value="MBB5200710.1"/>
    <property type="molecule type" value="Genomic_DNA"/>
</dbReference>
<comment type="catalytic activity">
    <reaction evidence="8">
        <text>3-dehydro-D-erythronate + ATP = 3-dehydro-4-O-phospho-D-erythronate + ADP + H(+)</text>
        <dbReference type="Rhea" id="RHEA:52556"/>
        <dbReference type="ChEBI" id="CHEBI:15378"/>
        <dbReference type="ChEBI" id="CHEBI:30616"/>
        <dbReference type="ChEBI" id="CHEBI:57958"/>
        <dbReference type="ChEBI" id="CHEBI:136593"/>
        <dbReference type="ChEBI" id="CHEBI:456216"/>
        <dbReference type="EC" id="2.7.1.217"/>
    </reaction>
</comment>
<reference evidence="15 16" key="1">
    <citation type="submission" date="2020-08" db="EMBL/GenBank/DDBJ databases">
        <title>Genomic Encyclopedia of Type Strains, Phase IV (KMG-IV): sequencing the most valuable type-strain genomes for metagenomic binning, comparative biology and taxonomic classification.</title>
        <authorList>
            <person name="Goeker M."/>
        </authorList>
    </citation>
    <scope>NUCLEOTIDE SEQUENCE [LARGE SCALE GENOMIC DNA]</scope>
    <source>
        <strain evidence="15 16">DSM 23240</strain>
    </source>
</reference>
<dbReference type="GO" id="GO:0005524">
    <property type="term" value="F:ATP binding"/>
    <property type="evidence" value="ECO:0007669"/>
    <property type="project" value="UniProtKB-KW"/>
</dbReference>